<keyword evidence="5 11" id="KW-0285">Flavoprotein</keyword>
<dbReference type="Gene3D" id="1.20.140.10">
    <property type="entry name" value="Butyryl-CoA Dehydrogenase, subunit A, domain 3"/>
    <property type="match status" value="2"/>
</dbReference>
<dbReference type="InterPro" id="IPR006091">
    <property type="entry name" value="Acyl-CoA_Oxase/DH_mid-dom"/>
</dbReference>
<evidence type="ECO:0000256" key="10">
    <source>
        <dbReference type="ARBA" id="ARBA00023140"/>
    </source>
</evidence>
<comment type="cofactor">
    <cofactor evidence="1">
        <name>FAD</name>
        <dbReference type="ChEBI" id="CHEBI:57692"/>
    </cofactor>
</comment>
<dbReference type="Gene3D" id="1.10.540.10">
    <property type="entry name" value="Acyl-CoA dehydrogenase/oxidase, N-terminal domain"/>
    <property type="match status" value="1"/>
</dbReference>
<dbReference type="EMBL" id="GFDL01008542">
    <property type="protein sequence ID" value="JAV26503.1"/>
    <property type="molecule type" value="Transcribed_RNA"/>
</dbReference>
<evidence type="ECO:0000256" key="1">
    <source>
        <dbReference type="ARBA" id="ARBA00001974"/>
    </source>
</evidence>
<dbReference type="FunFam" id="1.20.140.10:FF:000013">
    <property type="entry name" value="Acyl-coenzyme A oxidase"/>
    <property type="match status" value="1"/>
</dbReference>
<dbReference type="GO" id="GO:0071949">
    <property type="term" value="F:FAD binding"/>
    <property type="evidence" value="ECO:0007669"/>
    <property type="project" value="InterPro"/>
</dbReference>
<protein>
    <recommendedName>
        <fullName evidence="11">Acyl-coenzyme A oxidase</fullName>
    </recommendedName>
</protein>
<keyword evidence="10" id="KW-0576">Peroxisome</keyword>
<evidence type="ECO:0000259" key="14">
    <source>
        <dbReference type="Pfam" id="PF01756"/>
    </source>
</evidence>
<evidence type="ECO:0000259" key="16">
    <source>
        <dbReference type="Pfam" id="PF14749"/>
    </source>
</evidence>
<dbReference type="SUPFAM" id="SSF56645">
    <property type="entry name" value="Acyl-CoA dehydrogenase NM domain-like"/>
    <property type="match status" value="1"/>
</dbReference>
<dbReference type="PIRSF" id="PIRSF000168">
    <property type="entry name" value="Acyl-CoA_oxidase"/>
    <property type="match status" value="1"/>
</dbReference>
<dbReference type="Pfam" id="PF22924">
    <property type="entry name" value="ACOX_C_alpha1"/>
    <property type="match status" value="1"/>
</dbReference>
<dbReference type="Pfam" id="PF02770">
    <property type="entry name" value="Acyl-CoA_dh_M"/>
    <property type="match status" value="1"/>
</dbReference>
<accession>A0A1Q3FG32</accession>
<evidence type="ECO:0000259" key="15">
    <source>
        <dbReference type="Pfam" id="PF02770"/>
    </source>
</evidence>
<feature type="binding site" evidence="13">
    <location>
        <position position="152"/>
    </location>
    <ligand>
        <name>FAD</name>
        <dbReference type="ChEBI" id="CHEBI:57692"/>
    </ligand>
</feature>
<feature type="binding site" evidence="13">
    <location>
        <position position="191"/>
    </location>
    <ligand>
        <name>FAD</name>
        <dbReference type="ChEBI" id="CHEBI:57692"/>
    </ligand>
</feature>
<dbReference type="FunFam" id="2.40.110.10:FF:000003">
    <property type="entry name" value="Acyl-coenzyme A oxidase"/>
    <property type="match status" value="1"/>
</dbReference>
<dbReference type="GO" id="GO:0005504">
    <property type="term" value="F:fatty acid binding"/>
    <property type="evidence" value="ECO:0007669"/>
    <property type="project" value="TreeGrafter"/>
</dbReference>
<feature type="domain" description="Acyl-CoA oxidase C-terminal" evidence="14">
    <location>
        <begin position="488"/>
        <end position="667"/>
    </location>
</feature>
<dbReference type="InterPro" id="IPR046373">
    <property type="entry name" value="Acyl-CoA_Oxase/DH_mid-dom_sf"/>
</dbReference>
<name>A0A1Q3FG32_CULTA</name>
<dbReference type="GO" id="GO:0055088">
    <property type="term" value="P:lipid homeostasis"/>
    <property type="evidence" value="ECO:0007669"/>
    <property type="project" value="TreeGrafter"/>
</dbReference>
<dbReference type="InterPro" id="IPR002655">
    <property type="entry name" value="Acyl-CoA_oxidase_C"/>
</dbReference>
<dbReference type="Gene3D" id="2.40.110.10">
    <property type="entry name" value="Butyryl-CoA Dehydrogenase, subunit A, domain 2"/>
    <property type="match status" value="1"/>
</dbReference>
<keyword evidence="6 11" id="KW-0274">FAD</keyword>
<dbReference type="GO" id="GO:0033540">
    <property type="term" value="P:fatty acid beta-oxidation using acyl-CoA oxidase"/>
    <property type="evidence" value="ECO:0007669"/>
    <property type="project" value="TreeGrafter"/>
</dbReference>
<keyword evidence="9" id="KW-0443">Lipid metabolism</keyword>
<dbReference type="GO" id="GO:0005777">
    <property type="term" value="C:peroxisome"/>
    <property type="evidence" value="ECO:0007669"/>
    <property type="project" value="UniProtKB-SubCell"/>
</dbReference>
<dbReference type="Pfam" id="PF01756">
    <property type="entry name" value="ACOX"/>
    <property type="match status" value="1"/>
</dbReference>
<dbReference type="InterPro" id="IPR029320">
    <property type="entry name" value="Acyl-CoA_ox_N"/>
</dbReference>
<dbReference type="FunFam" id="1.20.140.10:FF:000005">
    <property type="entry name" value="Acyl-coenzyme A oxidase"/>
    <property type="match status" value="1"/>
</dbReference>
<evidence type="ECO:0000256" key="8">
    <source>
        <dbReference type="ARBA" id="ARBA00023002"/>
    </source>
</evidence>
<dbReference type="SUPFAM" id="SSF47203">
    <property type="entry name" value="Acyl-CoA dehydrogenase C-terminal domain-like"/>
    <property type="match status" value="2"/>
</dbReference>
<dbReference type="InterPro" id="IPR009100">
    <property type="entry name" value="AcylCoA_DH/oxidase_NM_dom_sf"/>
</dbReference>
<comment type="pathway">
    <text evidence="3">Lipid metabolism; peroxisomal fatty acid beta-oxidation.</text>
</comment>
<dbReference type="FunFam" id="1.10.540.10:FF:000033">
    <property type="entry name" value="Acyl-coenzyme A oxidase"/>
    <property type="match status" value="1"/>
</dbReference>
<feature type="active site" description="Proton acceptor" evidence="12">
    <location>
        <position position="434"/>
    </location>
</feature>
<feature type="domain" description="Acyl-coenzyme A oxidase N-terminal" evidence="16">
    <location>
        <begin position="21"/>
        <end position="146"/>
    </location>
</feature>
<evidence type="ECO:0000256" key="2">
    <source>
        <dbReference type="ARBA" id="ARBA00004275"/>
    </source>
</evidence>
<proteinExistence type="inferred from homology"/>
<dbReference type="AlphaFoldDB" id="A0A1Q3FG32"/>
<comment type="similarity">
    <text evidence="4 11">Belongs to the acyl-CoA oxidase family.</text>
</comment>
<dbReference type="InterPro" id="IPR012258">
    <property type="entry name" value="Acyl-CoA_oxidase"/>
</dbReference>
<dbReference type="Pfam" id="PF14749">
    <property type="entry name" value="Acyl-CoA_ox_N"/>
    <property type="match status" value="1"/>
</dbReference>
<dbReference type="PANTHER" id="PTHR10909:SF250">
    <property type="entry name" value="PEROXISOMAL ACYL-COENZYME A OXIDASE 1"/>
    <property type="match status" value="1"/>
</dbReference>
<evidence type="ECO:0000256" key="13">
    <source>
        <dbReference type="PIRSR" id="PIRSR000168-2"/>
    </source>
</evidence>
<feature type="domain" description="Acyl-CoA oxidase/dehydrogenase middle" evidence="15">
    <location>
        <begin position="149"/>
        <end position="258"/>
    </location>
</feature>
<dbReference type="InterPro" id="IPR055060">
    <property type="entry name" value="ACOX_C_alpha1"/>
</dbReference>
<sequence length="670" mass="75296">MPATEVNKDLDHERKKSTFKNEEFTLWWVGGEAKLKEKRFREKFFLGEPEFFDKVPLHFVSHKEVYEESVRKATVIFRKVKQMQEQGKDGVDNYMALLGGLLGSGILKEGNPLGVHFVMFLPALMGHGTPEQQAEWIGKAWNCEIIGTYAQTELGHGTFIRGLETTATYDEKTKEFVLNSPSLTAYKWWPGGLGHTANYCVVIAQLYSKGKCHGIHPFIVQLRDEDTHMPMPGITIGEIGNKLGMNGVNNGFLGFKNVRIPRTNMLMKNAKLLEDGTFVKPPSSVLTYGTMMFVRVVIVRDMANYLSKAVTIATRYSCVRRQSVINPDQPEVQVIDHVTQQYKLFPAIAKSIIFKLTSDNLWDMYNQVTSELDKGDMERLPELHAIACCLKAVCTADAAQAVETCRLACGGHGYMTCSNMFGTYGMVTAACTYEGENTVLLLQTARYLLKVWVQALKGQELVPTVQYLKSFISNKNQRQAWDDSVPGIIRGLQTVAAGKLRLAYEHIEQRKRAGYTQEEAVNLTSIELSRAADAHCRAFLVQSGYEMIEKSCATISTELGRVLRDIYELYAYDEVVKAMGDLLRFTTITESDVTRLQQKLEDSLAAIRPNAVGIVDSFDIPDMVLGSALGAYDGNVYERLFEEAKKSPLNQEPVNKSFHMYLKPFMKSNL</sequence>
<comment type="subcellular location">
    <subcellularLocation>
        <location evidence="2">Peroxisome</location>
    </subcellularLocation>
</comment>
<dbReference type="GO" id="GO:0003997">
    <property type="term" value="F:acyl-CoA oxidase activity"/>
    <property type="evidence" value="ECO:0007669"/>
    <property type="project" value="InterPro"/>
</dbReference>
<evidence type="ECO:0000256" key="9">
    <source>
        <dbReference type="ARBA" id="ARBA00023098"/>
    </source>
</evidence>
<evidence type="ECO:0000256" key="11">
    <source>
        <dbReference type="PIRNR" id="PIRNR000168"/>
    </source>
</evidence>
<dbReference type="PANTHER" id="PTHR10909">
    <property type="entry name" value="ELECTRON TRANSPORT OXIDOREDUCTASE"/>
    <property type="match status" value="1"/>
</dbReference>
<evidence type="ECO:0000256" key="4">
    <source>
        <dbReference type="ARBA" id="ARBA00006288"/>
    </source>
</evidence>
<feature type="domain" description="Acyl-CoA oxidase C-alpha1" evidence="17">
    <location>
        <begin position="288"/>
        <end position="449"/>
    </location>
</feature>
<evidence type="ECO:0000256" key="12">
    <source>
        <dbReference type="PIRSR" id="PIRSR000168-1"/>
    </source>
</evidence>
<evidence type="ECO:0000259" key="17">
    <source>
        <dbReference type="Pfam" id="PF22924"/>
    </source>
</evidence>
<dbReference type="InterPro" id="IPR037069">
    <property type="entry name" value="AcylCoA_DH/ox_N_sf"/>
</dbReference>
<dbReference type="InterPro" id="IPR036250">
    <property type="entry name" value="AcylCo_DH-like_C"/>
</dbReference>
<evidence type="ECO:0000256" key="3">
    <source>
        <dbReference type="ARBA" id="ARBA00004846"/>
    </source>
</evidence>
<reference evidence="18" key="1">
    <citation type="submission" date="2017-01" db="EMBL/GenBank/DDBJ databases">
        <title>A deep insight into the sialotranscriptome of adult male and female Cluex tarsalis mosquitoes.</title>
        <authorList>
            <person name="Ribeiro J.M."/>
            <person name="Moreira F."/>
            <person name="Bernard K.A."/>
            <person name="Calvo E."/>
        </authorList>
    </citation>
    <scope>NUCLEOTIDE SEQUENCE</scope>
    <source>
        <strain evidence="18">Kern County</strain>
        <tissue evidence="18">Salivary glands</tissue>
    </source>
</reference>
<keyword evidence="7" id="KW-0276">Fatty acid metabolism</keyword>
<evidence type="ECO:0000256" key="7">
    <source>
        <dbReference type="ARBA" id="ARBA00022832"/>
    </source>
</evidence>
<evidence type="ECO:0000313" key="18">
    <source>
        <dbReference type="EMBL" id="JAV26503.1"/>
    </source>
</evidence>
<evidence type="ECO:0000256" key="5">
    <source>
        <dbReference type="ARBA" id="ARBA00022630"/>
    </source>
</evidence>
<evidence type="ECO:0000256" key="6">
    <source>
        <dbReference type="ARBA" id="ARBA00022827"/>
    </source>
</evidence>
<keyword evidence="8" id="KW-0560">Oxidoreductase</keyword>
<organism evidence="18">
    <name type="scientific">Culex tarsalis</name>
    <name type="common">Encephalitis mosquito</name>
    <dbReference type="NCBI Taxonomy" id="7177"/>
    <lineage>
        <taxon>Eukaryota</taxon>
        <taxon>Metazoa</taxon>
        <taxon>Ecdysozoa</taxon>
        <taxon>Arthropoda</taxon>
        <taxon>Hexapoda</taxon>
        <taxon>Insecta</taxon>
        <taxon>Pterygota</taxon>
        <taxon>Neoptera</taxon>
        <taxon>Endopterygota</taxon>
        <taxon>Diptera</taxon>
        <taxon>Nematocera</taxon>
        <taxon>Culicoidea</taxon>
        <taxon>Culicidae</taxon>
        <taxon>Culicinae</taxon>
        <taxon>Culicini</taxon>
        <taxon>Culex</taxon>
        <taxon>Culex</taxon>
    </lineage>
</organism>